<name>A0A917MM85_9MICO</name>
<reference evidence="1" key="2">
    <citation type="submission" date="2020-09" db="EMBL/GenBank/DDBJ databases">
        <authorList>
            <person name="Sun Q."/>
            <person name="Zhou Y."/>
        </authorList>
    </citation>
    <scope>NUCLEOTIDE SEQUENCE</scope>
    <source>
        <strain evidence="1">CGMCC 1.15794</strain>
    </source>
</reference>
<reference evidence="1" key="1">
    <citation type="journal article" date="2014" name="Int. J. Syst. Evol. Microbiol.">
        <title>Complete genome sequence of Corynebacterium casei LMG S-19264T (=DSM 44701T), isolated from a smear-ripened cheese.</title>
        <authorList>
            <consortium name="US DOE Joint Genome Institute (JGI-PGF)"/>
            <person name="Walter F."/>
            <person name="Albersmeier A."/>
            <person name="Kalinowski J."/>
            <person name="Ruckert C."/>
        </authorList>
    </citation>
    <scope>NUCLEOTIDE SEQUENCE</scope>
    <source>
        <strain evidence="1">CGMCC 1.15794</strain>
    </source>
</reference>
<dbReference type="AlphaFoldDB" id="A0A917MM85"/>
<evidence type="ECO:0008006" key="3">
    <source>
        <dbReference type="Google" id="ProtNLM"/>
    </source>
</evidence>
<dbReference type="InterPro" id="IPR029032">
    <property type="entry name" value="AhpD-like"/>
</dbReference>
<organism evidence="1 2">
    <name type="scientific">Microbacterium album</name>
    <dbReference type="NCBI Taxonomy" id="2053191"/>
    <lineage>
        <taxon>Bacteria</taxon>
        <taxon>Bacillati</taxon>
        <taxon>Actinomycetota</taxon>
        <taxon>Actinomycetes</taxon>
        <taxon>Micrococcales</taxon>
        <taxon>Microbacteriaceae</taxon>
        <taxon>Microbacterium</taxon>
    </lineage>
</organism>
<dbReference type="EMBL" id="BMJY01000011">
    <property type="protein sequence ID" value="GGH47309.1"/>
    <property type="molecule type" value="Genomic_DNA"/>
</dbReference>
<dbReference type="PANTHER" id="PTHR34846">
    <property type="entry name" value="4-CARBOXYMUCONOLACTONE DECARBOXYLASE FAMILY PROTEIN (AFU_ORTHOLOGUE AFUA_6G11590)"/>
    <property type="match status" value="1"/>
</dbReference>
<dbReference type="Proteomes" id="UP000657592">
    <property type="component" value="Unassembled WGS sequence"/>
</dbReference>
<dbReference type="SUPFAM" id="SSF69118">
    <property type="entry name" value="AhpD-like"/>
    <property type="match status" value="1"/>
</dbReference>
<protein>
    <recommendedName>
        <fullName evidence="3">Carboxymuconolactone decarboxylase</fullName>
    </recommendedName>
</protein>
<dbReference type="Gene3D" id="1.20.1290.10">
    <property type="entry name" value="AhpD-like"/>
    <property type="match status" value="1"/>
</dbReference>
<evidence type="ECO:0000313" key="1">
    <source>
        <dbReference type="EMBL" id="GGH47309.1"/>
    </source>
</evidence>
<dbReference type="PANTHER" id="PTHR34846:SF5">
    <property type="entry name" value="CARBOXYMUCONOLACTONE DECARBOXYLASE-LIKE DOMAIN-CONTAINING PROTEIN"/>
    <property type="match status" value="1"/>
</dbReference>
<keyword evidence="2" id="KW-1185">Reference proteome</keyword>
<comment type="caution">
    <text evidence="1">The sequence shown here is derived from an EMBL/GenBank/DDBJ whole genome shotgun (WGS) entry which is preliminary data.</text>
</comment>
<gene>
    <name evidence="1" type="ORF">GCM10010921_23940</name>
</gene>
<sequence>MTSSPRVPPVDDLTLEAYRLPDGRPLQLFALLGHAPAAFSDLKGATARSLEATTLPVRMRELLILRVLHRFAATPEWQVHVTLFADAAGMDEGDLDGLTSTTPAFTGTEADIVAFADGLCDGGNIDDALWNRLVGALGTRGAVEATFVGAQYAKVAIMTNVLRVPPLETE</sequence>
<dbReference type="RefSeq" id="WP_188756528.1">
    <property type="nucleotide sequence ID" value="NZ_BMJY01000011.1"/>
</dbReference>
<proteinExistence type="predicted"/>
<accession>A0A917MM85</accession>
<evidence type="ECO:0000313" key="2">
    <source>
        <dbReference type="Proteomes" id="UP000657592"/>
    </source>
</evidence>